<organism evidence="3 4">
    <name type="scientific">Tanacetum coccineum</name>
    <dbReference type="NCBI Taxonomy" id="301880"/>
    <lineage>
        <taxon>Eukaryota</taxon>
        <taxon>Viridiplantae</taxon>
        <taxon>Streptophyta</taxon>
        <taxon>Embryophyta</taxon>
        <taxon>Tracheophyta</taxon>
        <taxon>Spermatophyta</taxon>
        <taxon>Magnoliopsida</taxon>
        <taxon>eudicotyledons</taxon>
        <taxon>Gunneridae</taxon>
        <taxon>Pentapetalae</taxon>
        <taxon>asterids</taxon>
        <taxon>campanulids</taxon>
        <taxon>Asterales</taxon>
        <taxon>Asteraceae</taxon>
        <taxon>Asteroideae</taxon>
        <taxon>Anthemideae</taxon>
        <taxon>Anthemidinae</taxon>
        <taxon>Tanacetum</taxon>
    </lineage>
</organism>
<dbReference type="PANTHER" id="PTHR42648:SF32">
    <property type="entry name" value="RIBONUCLEASE H-LIKE DOMAIN, GAG-PRE-INTEGRASE DOMAIN PROTEIN-RELATED"/>
    <property type="match status" value="1"/>
</dbReference>
<dbReference type="EMBL" id="BQNB010009232">
    <property type="protein sequence ID" value="GJS60613.1"/>
    <property type="molecule type" value="Genomic_DNA"/>
</dbReference>
<evidence type="ECO:0000313" key="3">
    <source>
        <dbReference type="EMBL" id="GJS60613.1"/>
    </source>
</evidence>
<dbReference type="InterPro" id="IPR012337">
    <property type="entry name" value="RNaseH-like_sf"/>
</dbReference>
<accession>A0ABQ4X5W7</accession>
<dbReference type="InterPro" id="IPR036397">
    <property type="entry name" value="RNaseH_sf"/>
</dbReference>
<evidence type="ECO:0000259" key="2">
    <source>
        <dbReference type="PROSITE" id="PS50994"/>
    </source>
</evidence>
<dbReference type="Gene3D" id="3.30.420.10">
    <property type="entry name" value="Ribonuclease H-like superfamily/Ribonuclease H"/>
    <property type="match status" value="1"/>
</dbReference>
<comment type="caution">
    <text evidence="3">The sequence shown here is derived from an EMBL/GenBank/DDBJ whole genome shotgun (WGS) entry which is preliminary data.</text>
</comment>
<protein>
    <submittedName>
        <fullName evidence="3">Ribonuclease H-like domain-containing protein</fullName>
    </submittedName>
</protein>
<feature type="coiled-coil region" evidence="1">
    <location>
        <begin position="257"/>
        <end position="295"/>
    </location>
</feature>
<reference evidence="3" key="1">
    <citation type="journal article" date="2022" name="Int. J. Mol. Sci.">
        <title>Draft Genome of Tanacetum Coccineum: Genomic Comparison of Closely Related Tanacetum-Family Plants.</title>
        <authorList>
            <person name="Yamashiro T."/>
            <person name="Shiraishi A."/>
            <person name="Nakayama K."/>
            <person name="Satake H."/>
        </authorList>
    </citation>
    <scope>NUCLEOTIDE SEQUENCE</scope>
</reference>
<dbReference type="Proteomes" id="UP001151760">
    <property type="component" value="Unassembled WGS sequence"/>
</dbReference>
<sequence>MRLGRQKSSVNEITARRDNKWSMCGGLVGGIFTGHSNTNEADNTAYGVSAAHTQSNPTTGDNLSDAVICAFLVSQPNSPQMSREDLEQIDPDDLEEMDLQWEMAMLTIRARRFIKRTGRQLDVNGQRVRFNRLKVECYNCHKYGHFAREYGIGGYDWSYQVKEEHLTNSALMAHTSSGSSFSLDSEVDSCFKSCVKAYANLKKQYDNLNSEYNKSQFNLVSYKAGLKSVEARLAHYKKNETVFEESINVLNLEVKLRDNALVENKKKLEKAEKERDELKLTLEKFQNSYKSLNNLLESQVIDKLKTRLGYNAASSTATSHAVESFVNSSKMLENQEYNKSKSDKGYHTVPPPYTGNFIPFKPDLTFMDEIVESENMDVITIVTHSNADNEFIPNVKDKTLRPRTEKIKFVKSARETVEKGNPQQKEYKENGVIDSGCSRHMNGNKCYHTEYEDYDGGFVSFGDGKGRISRKVDFLGYSWVFFLATKDETSRILKTFITEIENQLYHKVKVIRSNNGTEFKNSVMNQFCEIKGIKREFSVARTPQQNGVAKRKNRTLIEAARTMLVDSKLQPPFRLK</sequence>
<evidence type="ECO:0000313" key="4">
    <source>
        <dbReference type="Proteomes" id="UP001151760"/>
    </source>
</evidence>
<gene>
    <name evidence="3" type="ORF">Tco_0655397</name>
</gene>
<evidence type="ECO:0000256" key="1">
    <source>
        <dbReference type="SAM" id="Coils"/>
    </source>
</evidence>
<dbReference type="PANTHER" id="PTHR42648">
    <property type="entry name" value="TRANSPOSASE, PUTATIVE-RELATED"/>
    <property type="match status" value="1"/>
</dbReference>
<feature type="coiled-coil region" evidence="1">
    <location>
        <begin position="191"/>
        <end position="218"/>
    </location>
</feature>
<dbReference type="PROSITE" id="PS50994">
    <property type="entry name" value="INTEGRASE"/>
    <property type="match status" value="1"/>
</dbReference>
<proteinExistence type="predicted"/>
<dbReference type="SUPFAM" id="SSF53098">
    <property type="entry name" value="Ribonuclease H-like"/>
    <property type="match status" value="1"/>
</dbReference>
<name>A0ABQ4X5W7_9ASTR</name>
<reference evidence="3" key="2">
    <citation type="submission" date="2022-01" db="EMBL/GenBank/DDBJ databases">
        <authorList>
            <person name="Yamashiro T."/>
            <person name="Shiraishi A."/>
            <person name="Satake H."/>
            <person name="Nakayama K."/>
        </authorList>
    </citation>
    <scope>NUCLEOTIDE SEQUENCE</scope>
</reference>
<feature type="domain" description="Integrase catalytic" evidence="2">
    <location>
        <begin position="439"/>
        <end position="576"/>
    </location>
</feature>
<keyword evidence="1" id="KW-0175">Coiled coil</keyword>
<dbReference type="InterPro" id="IPR001584">
    <property type="entry name" value="Integrase_cat-core"/>
</dbReference>
<dbReference type="InterPro" id="IPR039537">
    <property type="entry name" value="Retrotran_Ty1/copia-like"/>
</dbReference>
<keyword evidence="4" id="KW-1185">Reference proteome</keyword>